<protein>
    <submittedName>
        <fullName evidence="1">Uncharacterized protein</fullName>
    </submittedName>
</protein>
<evidence type="ECO:0000313" key="1">
    <source>
        <dbReference type="EMBL" id="ALB21539.1"/>
    </source>
</evidence>
<dbReference type="Proteomes" id="UP000029558">
    <property type="component" value="Chromosome"/>
</dbReference>
<evidence type="ECO:0000313" key="2">
    <source>
        <dbReference type="Proteomes" id="UP000029558"/>
    </source>
</evidence>
<proteinExistence type="predicted"/>
<reference evidence="1 2" key="1">
    <citation type="journal article" date="2014" name="Genome Announc.">
        <title>Comparative Genome Analysis of Two Isolates of the Fish Pathogen Piscirickettsia salmonis from Different Hosts Reveals Major Differences in Virulence-Associated Secretion Systems.</title>
        <authorList>
            <person name="Bohle H."/>
            <person name="Henriquez P."/>
            <person name="Grothusen H."/>
            <person name="Navas E."/>
            <person name="Sandoval A."/>
            <person name="Bustamante F."/>
            <person name="Bustos P."/>
            <person name="Mancilla M."/>
        </authorList>
    </citation>
    <scope>NUCLEOTIDE SEQUENCE [LARGE SCALE GENOMIC DNA]</scope>
    <source>
        <strain evidence="2">B1-32597</strain>
    </source>
</reference>
<dbReference type="AlphaFoldDB" id="A0AAC9EUJ2"/>
<organism evidence="1 2">
    <name type="scientific">Piscirickettsia salmonis</name>
    <dbReference type="NCBI Taxonomy" id="1238"/>
    <lineage>
        <taxon>Bacteria</taxon>
        <taxon>Pseudomonadati</taxon>
        <taxon>Pseudomonadota</taxon>
        <taxon>Gammaproteobacteria</taxon>
        <taxon>Thiotrichales</taxon>
        <taxon>Piscirickettsiaceae</taxon>
        <taxon>Piscirickettsia</taxon>
    </lineage>
</organism>
<accession>A0AAC9EUJ2</accession>
<sequence>MQNTYRGSDAYGKIINLHVRYNRGIKKIQLKELITDDELLQQISPLECFLVSYINNNSTLNENINFSITRNHQPTDELIELDYISFHSAENPEIIFKVKNTETRKGITLSEINQHFDLIQLIPYKTALQLGAMYSSINSNLISNKKNNEHNQH</sequence>
<gene>
    <name evidence="1" type="ORF">KU39_355</name>
</gene>
<name>A0AAC9EUJ2_PISSA</name>
<dbReference type="EMBL" id="CP012508">
    <property type="protein sequence ID" value="ALB21539.1"/>
    <property type="molecule type" value="Genomic_DNA"/>
</dbReference>